<feature type="domain" description="Fumarylacetoacetase-like C-terminal" evidence="3">
    <location>
        <begin position="74"/>
        <end position="278"/>
    </location>
</feature>
<dbReference type="Gene3D" id="3.90.850.10">
    <property type="entry name" value="Fumarylacetoacetase-like, C-terminal domain"/>
    <property type="match status" value="1"/>
</dbReference>
<evidence type="ECO:0000313" key="4">
    <source>
        <dbReference type="EMBL" id="MEX0407433.1"/>
    </source>
</evidence>
<protein>
    <submittedName>
        <fullName evidence="4">Fumarylacetoacetate hydrolase family protein</fullName>
    </submittedName>
</protein>
<evidence type="ECO:0000313" key="5">
    <source>
        <dbReference type="Proteomes" id="UP001556692"/>
    </source>
</evidence>
<reference evidence="4 5" key="1">
    <citation type="submission" date="2024-05" db="EMBL/GenBank/DDBJ databases">
        <authorList>
            <person name="Jiang F."/>
        </authorList>
    </citation>
    <scope>NUCLEOTIDE SEQUENCE [LARGE SCALE GENOMIC DNA]</scope>
    <source>
        <strain evidence="4 5">LZ166</strain>
    </source>
</reference>
<dbReference type="InterPro" id="IPR051121">
    <property type="entry name" value="FAH"/>
</dbReference>
<comment type="similarity">
    <text evidence="1">Belongs to the FAH family.</text>
</comment>
<evidence type="ECO:0000256" key="1">
    <source>
        <dbReference type="ARBA" id="ARBA00010211"/>
    </source>
</evidence>
<dbReference type="PANTHER" id="PTHR42796">
    <property type="entry name" value="FUMARYLACETOACETATE HYDROLASE DOMAIN-CONTAINING PROTEIN 2A-RELATED"/>
    <property type="match status" value="1"/>
</dbReference>
<keyword evidence="5" id="KW-1185">Reference proteome</keyword>
<dbReference type="Proteomes" id="UP001556692">
    <property type="component" value="Unassembled WGS sequence"/>
</dbReference>
<dbReference type="RefSeq" id="WP_367955314.1">
    <property type="nucleotide sequence ID" value="NZ_JBDPGJ010000004.1"/>
</dbReference>
<name>A0ABV3SKX6_9HYPH</name>
<dbReference type="GO" id="GO:0016787">
    <property type="term" value="F:hydrolase activity"/>
    <property type="evidence" value="ECO:0007669"/>
    <property type="project" value="UniProtKB-KW"/>
</dbReference>
<comment type="caution">
    <text evidence="4">The sequence shown here is derived from an EMBL/GenBank/DDBJ whole genome shotgun (WGS) entry which is preliminary data.</text>
</comment>
<gene>
    <name evidence="4" type="ORF">ABGN05_17375</name>
</gene>
<keyword evidence="4" id="KW-0378">Hydrolase</keyword>
<organism evidence="4 5">
    <name type="scientific">Aquibium pacificus</name>
    <dbReference type="NCBI Taxonomy" id="3153579"/>
    <lineage>
        <taxon>Bacteria</taxon>
        <taxon>Pseudomonadati</taxon>
        <taxon>Pseudomonadota</taxon>
        <taxon>Alphaproteobacteria</taxon>
        <taxon>Hyphomicrobiales</taxon>
        <taxon>Phyllobacteriaceae</taxon>
        <taxon>Aquibium</taxon>
    </lineage>
</organism>
<evidence type="ECO:0000259" key="3">
    <source>
        <dbReference type="Pfam" id="PF01557"/>
    </source>
</evidence>
<dbReference type="InterPro" id="IPR011234">
    <property type="entry name" value="Fumarylacetoacetase-like_C"/>
</dbReference>
<keyword evidence="2" id="KW-0479">Metal-binding</keyword>
<dbReference type="PANTHER" id="PTHR42796:SF4">
    <property type="entry name" value="FUMARYLACETOACETATE HYDROLASE DOMAIN-CONTAINING PROTEIN 2A"/>
    <property type="match status" value="1"/>
</dbReference>
<sequence length="280" mass="29031">MKFASYVHRGKASFGAVMGDGVIDVSGRLPGIKTLADALAAGALPRLADLASGMTAHAALDELELLPPIPQPRTIACVGLNYAAHAAEAGRQADKEAPVVFFRLPASIVGHGAPIRKPKASHQYDFEGELAVVIGRGGRHIAAADAMGHIAGYTCFMDGSVRDFQKRSLPAGKNFEGSGACGPYLVTADAVPNVSALELSTHLNGDRMQHAPLSDLIHSIPDLIAFISAIVSLSPGDIIATGTPAGVGVARQPQLWLKPDDVVTVDIPGVGTLTNRVVAE</sequence>
<proteinExistence type="inferred from homology"/>
<dbReference type="SUPFAM" id="SSF56529">
    <property type="entry name" value="FAH"/>
    <property type="match status" value="1"/>
</dbReference>
<accession>A0ABV3SKX6</accession>
<dbReference type="Pfam" id="PF01557">
    <property type="entry name" value="FAA_hydrolase"/>
    <property type="match status" value="1"/>
</dbReference>
<dbReference type="EMBL" id="JBDPGJ010000004">
    <property type="protein sequence ID" value="MEX0407433.1"/>
    <property type="molecule type" value="Genomic_DNA"/>
</dbReference>
<dbReference type="InterPro" id="IPR036663">
    <property type="entry name" value="Fumarylacetoacetase_C_sf"/>
</dbReference>
<evidence type="ECO:0000256" key="2">
    <source>
        <dbReference type="ARBA" id="ARBA00022723"/>
    </source>
</evidence>